<comment type="cofactor">
    <cofactor evidence="1">
        <name>Mn(2+)</name>
        <dbReference type="ChEBI" id="CHEBI:29035"/>
    </cofactor>
</comment>
<dbReference type="OrthoDB" id="1695362at2759"/>
<dbReference type="InterPro" id="IPR039121">
    <property type="entry name" value="NUDT19"/>
</dbReference>
<evidence type="ECO:0000259" key="8">
    <source>
        <dbReference type="PROSITE" id="PS51462"/>
    </source>
</evidence>
<dbReference type="InParanoid" id="F0XMQ0"/>
<dbReference type="InterPro" id="IPR000086">
    <property type="entry name" value="NUDIX_hydrolase_dom"/>
</dbReference>
<dbReference type="Proteomes" id="UP000007796">
    <property type="component" value="Unassembled WGS sequence"/>
</dbReference>
<dbReference type="eggNOG" id="KOG3904">
    <property type="taxonomic scope" value="Eukaryota"/>
</dbReference>
<organism evidence="10">
    <name type="scientific">Grosmannia clavigera (strain kw1407 / UAMH 11150)</name>
    <name type="common">Blue stain fungus</name>
    <name type="synonym">Graphiocladiella clavigera</name>
    <dbReference type="NCBI Taxonomy" id="655863"/>
    <lineage>
        <taxon>Eukaryota</taxon>
        <taxon>Fungi</taxon>
        <taxon>Dikarya</taxon>
        <taxon>Ascomycota</taxon>
        <taxon>Pezizomycotina</taxon>
        <taxon>Sordariomycetes</taxon>
        <taxon>Sordariomycetidae</taxon>
        <taxon>Ophiostomatales</taxon>
        <taxon>Ophiostomataceae</taxon>
        <taxon>Leptographium</taxon>
    </lineage>
</organism>
<dbReference type="SUPFAM" id="SSF55811">
    <property type="entry name" value="Nudix"/>
    <property type="match status" value="1"/>
</dbReference>
<dbReference type="GO" id="GO:0005739">
    <property type="term" value="C:mitochondrion"/>
    <property type="evidence" value="ECO:0007669"/>
    <property type="project" value="TreeGrafter"/>
</dbReference>
<gene>
    <name evidence="9" type="ORF">CMQ_6041</name>
</gene>
<keyword evidence="6" id="KW-0464">Manganese</keyword>
<dbReference type="AlphaFoldDB" id="F0XMQ0"/>
<dbReference type="GO" id="GO:0016818">
    <property type="term" value="F:hydrolase activity, acting on acid anhydrides, in phosphorus-containing anhydrides"/>
    <property type="evidence" value="ECO:0007669"/>
    <property type="project" value="InterPro"/>
</dbReference>
<dbReference type="GO" id="GO:0046872">
    <property type="term" value="F:metal ion binding"/>
    <property type="evidence" value="ECO:0007669"/>
    <property type="project" value="UniProtKB-KW"/>
</dbReference>
<keyword evidence="10" id="KW-1185">Reference proteome</keyword>
<evidence type="ECO:0000256" key="1">
    <source>
        <dbReference type="ARBA" id="ARBA00001936"/>
    </source>
</evidence>
<dbReference type="PANTHER" id="PTHR12318:SF0">
    <property type="entry name" value="ACYL-COENZYME A DIPHOSPHATASE NUDT19"/>
    <property type="match status" value="1"/>
</dbReference>
<evidence type="ECO:0000256" key="4">
    <source>
        <dbReference type="ARBA" id="ARBA00022801"/>
    </source>
</evidence>
<evidence type="ECO:0000256" key="5">
    <source>
        <dbReference type="ARBA" id="ARBA00022842"/>
    </source>
</evidence>
<evidence type="ECO:0000256" key="7">
    <source>
        <dbReference type="SAM" id="MobiDB-lite"/>
    </source>
</evidence>
<evidence type="ECO:0000313" key="9">
    <source>
        <dbReference type="EMBL" id="EFX01099.1"/>
    </source>
</evidence>
<dbReference type="Gene3D" id="3.90.79.10">
    <property type="entry name" value="Nucleoside Triphosphate Pyrophosphohydrolase"/>
    <property type="match status" value="1"/>
</dbReference>
<feature type="domain" description="Nudix hydrolase" evidence="8">
    <location>
        <begin position="112"/>
        <end position="263"/>
    </location>
</feature>
<dbReference type="PANTHER" id="PTHR12318">
    <property type="entry name" value="TESTOSTERONE-REGULATED PROTEIN RP2"/>
    <property type="match status" value="1"/>
</dbReference>
<dbReference type="EMBL" id="GL629794">
    <property type="protein sequence ID" value="EFX01099.1"/>
    <property type="molecule type" value="Genomic_DNA"/>
</dbReference>
<keyword evidence="3" id="KW-0479">Metal-binding</keyword>
<dbReference type="RefSeq" id="XP_014170581.1">
    <property type="nucleotide sequence ID" value="XM_014315106.1"/>
</dbReference>
<evidence type="ECO:0000313" key="10">
    <source>
        <dbReference type="Proteomes" id="UP000007796"/>
    </source>
</evidence>
<protein>
    <submittedName>
        <fullName evidence="9">Nudix domain containing protein</fullName>
    </submittedName>
</protein>
<dbReference type="GeneID" id="25979431"/>
<keyword evidence="5" id="KW-0460">Magnesium</keyword>
<dbReference type="STRING" id="655863.F0XMQ0"/>
<evidence type="ECO:0000256" key="2">
    <source>
        <dbReference type="ARBA" id="ARBA00001946"/>
    </source>
</evidence>
<dbReference type="HOGENOM" id="CLU_018689_0_0_1"/>
<comment type="cofactor">
    <cofactor evidence="2">
        <name>Mg(2+)</name>
        <dbReference type="ChEBI" id="CHEBI:18420"/>
    </cofactor>
</comment>
<evidence type="ECO:0000256" key="3">
    <source>
        <dbReference type="ARBA" id="ARBA00022723"/>
    </source>
</evidence>
<reference evidence="9 10" key="1">
    <citation type="journal article" date="2011" name="Proc. Natl. Acad. Sci. U.S.A.">
        <title>Genome and transcriptome analyses of the mountain pine beetle-fungal symbiont Grosmannia clavigera, a lodgepole pine pathogen.</title>
        <authorList>
            <person name="DiGuistini S."/>
            <person name="Wang Y."/>
            <person name="Liao N.Y."/>
            <person name="Taylor G."/>
            <person name="Tanguay P."/>
            <person name="Feau N."/>
            <person name="Henrissat B."/>
            <person name="Chan S.K."/>
            <person name="Hesse-Orce U."/>
            <person name="Alamouti S.M."/>
            <person name="Tsui C.K.M."/>
            <person name="Docking R.T."/>
            <person name="Levasseur A."/>
            <person name="Haridas S."/>
            <person name="Robertson G."/>
            <person name="Birol I."/>
            <person name="Holt R.A."/>
            <person name="Marra M.A."/>
            <person name="Hamelin R.C."/>
            <person name="Hirst M."/>
            <person name="Jones S.J.M."/>
            <person name="Bohlmann J."/>
            <person name="Breuil C."/>
        </authorList>
    </citation>
    <scope>NUCLEOTIDE SEQUENCE [LARGE SCALE GENOMIC DNA]</scope>
    <source>
        <strain evidence="10">kw1407 / UAMH 11150</strain>
    </source>
</reference>
<dbReference type="InterPro" id="IPR015797">
    <property type="entry name" value="NUDIX_hydrolase-like_dom_sf"/>
</dbReference>
<accession>F0XMQ0</accession>
<evidence type="ECO:0000256" key="6">
    <source>
        <dbReference type="ARBA" id="ARBA00023211"/>
    </source>
</evidence>
<dbReference type="PROSITE" id="PS51462">
    <property type="entry name" value="NUDIX"/>
    <property type="match status" value="1"/>
</dbReference>
<proteinExistence type="predicted"/>
<keyword evidence="4" id="KW-0378">Hydrolase</keyword>
<feature type="region of interest" description="Disordered" evidence="7">
    <location>
        <begin position="1"/>
        <end position="29"/>
    </location>
</feature>
<name>F0XMQ0_GROCL</name>
<sequence>MRGIRPIRTGPFRERTRLHPPLHPPRHPPLQALACGRRAVSLLAQTVFRPAAQRLHWWPLAHRLSKAMTRRSNIRAVHTDSGPEHLTAPRVMAGTQKGRGSAQVRNPAAPSAAAPSASIVVISPANEVLLLRRIQNGTFAAAHVFPGGNLSSFHEDGLIPASDSAERHVDGPAYRLAAIRETFEESGVLLARPRGTSRGDSAGEPAADERLLLQVPEDIAGAGRKQVERKEVRFVDWLASVGGEADSDGLIPFTRWITPPNLARRFTTQMYLYLMPLAATATGMKATADQTEVSAAECASAATWVQRAQRNEIILFPPQMYILALLAPILGRSDGQMADHAGERQRLAELLRQGSGPEAGQAWAELVISPRMLARLPDGRTALRLDQPGPELRNSGRTGDLHRVMVVGSTSSGSPRDVQLQSRAEVLDAIRAAAAAQAVRPEGKTRL</sequence>